<sequence length="78" mass="9368">MKQTWLDRVLNQKFFLYTFVVVITLAVAVHIWSDKICSPDEWSDEMLREWLQKNHIFFEETDSRGVLIKKVKISLKKP</sequence>
<evidence type="ECO:0000313" key="3">
    <source>
        <dbReference type="Proteomes" id="UP000011958"/>
    </source>
</evidence>
<evidence type="ECO:0000313" key="2">
    <source>
        <dbReference type="EMBL" id="EMR10948.1"/>
    </source>
</evidence>
<proteinExistence type="predicted"/>
<dbReference type="VEuPathDB" id="FungiDB:PNEG_01093"/>
<evidence type="ECO:0000256" key="1">
    <source>
        <dbReference type="SAM" id="Phobius"/>
    </source>
</evidence>
<dbReference type="GeneID" id="19894790"/>
<feature type="transmembrane region" description="Helical" evidence="1">
    <location>
        <begin position="14"/>
        <end position="32"/>
    </location>
</feature>
<comment type="caution">
    <text evidence="2">The sequence shown here is derived from an EMBL/GenBank/DDBJ whole genome shotgun (WGS) entry which is preliminary data.</text>
</comment>
<reference evidence="3" key="1">
    <citation type="journal article" date="2016" name="Nat. Commun.">
        <title>Genome analysis of three Pneumocystis species reveals adaptation mechanisms to life exclusively in mammalian hosts.</title>
        <authorList>
            <person name="Ma L."/>
            <person name="Chen Z."/>
            <person name="Huang D.W."/>
            <person name="Kutty G."/>
            <person name="Ishihara M."/>
            <person name="Wang H."/>
            <person name="Abouelleil A."/>
            <person name="Bishop L."/>
            <person name="Davey E."/>
            <person name="Deng R."/>
            <person name="Deng X."/>
            <person name="Fan L."/>
            <person name="Fantoni G."/>
            <person name="Fitzgerald M."/>
            <person name="Gogineni E."/>
            <person name="Goldberg J.M."/>
            <person name="Handley G."/>
            <person name="Hu X."/>
            <person name="Huber C."/>
            <person name="Jiao X."/>
            <person name="Jones K."/>
            <person name="Levin J.Z."/>
            <person name="Liu Y."/>
            <person name="Macdonald P."/>
            <person name="Melnikov A."/>
            <person name="Raley C."/>
            <person name="Sassi M."/>
            <person name="Sherman B.T."/>
            <person name="Song X."/>
            <person name="Sykes S."/>
            <person name="Tran B."/>
            <person name="Walsh L."/>
            <person name="Xia Y."/>
            <person name="Yang J."/>
            <person name="Young S."/>
            <person name="Zeng Q."/>
            <person name="Zheng X."/>
            <person name="Stephens R."/>
            <person name="Nusbaum C."/>
            <person name="Birren B.W."/>
            <person name="Azadi P."/>
            <person name="Lempicki R.A."/>
            <person name="Cuomo C.A."/>
            <person name="Kovacs J.A."/>
        </authorList>
    </citation>
    <scope>NUCLEOTIDE SEQUENCE [LARGE SCALE GENOMIC DNA]</scope>
    <source>
        <strain evidence="3">B123</strain>
    </source>
</reference>
<dbReference type="Proteomes" id="UP000011958">
    <property type="component" value="Unassembled WGS sequence"/>
</dbReference>
<gene>
    <name evidence="2" type="ORF">PNEG_01093</name>
</gene>
<keyword evidence="3" id="KW-1185">Reference proteome</keyword>
<keyword evidence="1" id="KW-1133">Transmembrane helix</keyword>
<dbReference type="RefSeq" id="XP_007873005.1">
    <property type="nucleotide sequence ID" value="XM_007874814.1"/>
</dbReference>
<dbReference type="EMBL" id="AFWA02000003">
    <property type="protein sequence ID" value="EMR10948.1"/>
    <property type="molecule type" value="Genomic_DNA"/>
</dbReference>
<name>M7NQF1_PNEMU</name>
<keyword evidence="1" id="KW-0472">Membrane</keyword>
<dbReference type="HOGENOM" id="CLU_2623031_0_0_1"/>
<keyword evidence="1" id="KW-0812">Transmembrane</keyword>
<accession>M7NQF1</accession>
<protein>
    <submittedName>
        <fullName evidence="2">Uncharacterized protein</fullName>
    </submittedName>
</protein>
<dbReference type="OrthoDB" id="5341873at2759"/>
<organism evidence="2 3">
    <name type="scientific">Pneumocystis murina (strain B123)</name>
    <name type="common">Mouse pneumocystis pneumonia agent</name>
    <name type="synonym">Pneumocystis carinii f. sp. muris</name>
    <dbReference type="NCBI Taxonomy" id="1069680"/>
    <lineage>
        <taxon>Eukaryota</taxon>
        <taxon>Fungi</taxon>
        <taxon>Dikarya</taxon>
        <taxon>Ascomycota</taxon>
        <taxon>Taphrinomycotina</taxon>
        <taxon>Pneumocystomycetes</taxon>
        <taxon>Pneumocystaceae</taxon>
        <taxon>Pneumocystis</taxon>
    </lineage>
</organism>
<dbReference type="AlphaFoldDB" id="M7NQF1"/>